<evidence type="ECO:0000256" key="1">
    <source>
        <dbReference type="ARBA" id="ARBA00008209"/>
    </source>
</evidence>
<dbReference type="EMBL" id="JAANIU010001730">
    <property type="protein sequence ID" value="KAG1566463.1"/>
    <property type="molecule type" value="Genomic_DNA"/>
</dbReference>
<dbReference type="GO" id="GO:0019722">
    <property type="term" value="P:calcium-mediated signaling"/>
    <property type="evidence" value="ECO:0007669"/>
    <property type="project" value="InterPro"/>
</dbReference>
<sequence length="235" mass="26669">MFDKAESIATNTLLIPNIPDLFFSCDQVMLTLHDACAHFGPLYTFVPMKTFRRIMVIFQETAHAIKAKESLDRSVLVWKQNEMENIAFENATTTNTDDAERLLLRFYYGQHFSIHQSQSTLEVPQFKRNLLISPPGSPCEGWEQIEEDSPNRAVLASDLIHAADISDYELDDDELELEEKTPPKLSAKKLNVVCAQGLTREEHLPSITVEDYDGLNSIHKRTTIPATPMPPSRHV</sequence>
<dbReference type="GO" id="GO:0008597">
    <property type="term" value="F:calcium-dependent protein serine/threonine phosphatase regulator activity"/>
    <property type="evidence" value="ECO:0007669"/>
    <property type="project" value="TreeGrafter"/>
</dbReference>
<dbReference type="Gene3D" id="3.30.70.330">
    <property type="match status" value="1"/>
</dbReference>
<name>A0A9P6YY51_9FUNG</name>
<dbReference type="GO" id="GO:0005737">
    <property type="term" value="C:cytoplasm"/>
    <property type="evidence" value="ECO:0007669"/>
    <property type="project" value="TreeGrafter"/>
</dbReference>
<dbReference type="GO" id="GO:0003676">
    <property type="term" value="F:nucleic acid binding"/>
    <property type="evidence" value="ECO:0007669"/>
    <property type="project" value="InterPro"/>
</dbReference>
<comment type="similarity">
    <text evidence="1">Belongs to the RCAN family.</text>
</comment>
<dbReference type="PANTHER" id="PTHR10300:SF14">
    <property type="entry name" value="PROTEIN SARAH"/>
    <property type="match status" value="1"/>
</dbReference>
<reference evidence="2 3" key="1">
    <citation type="journal article" date="2020" name="Microb. Genom.">
        <title>Genetic diversity of clinical and environmental Mucorales isolates obtained from an investigation of mucormycosis cases among solid organ transplant recipients.</title>
        <authorList>
            <person name="Nguyen M.H."/>
            <person name="Kaul D."/>
            <person name="Muto C."/>
            <person name="Cheng S.J."/>
            <person name="Richter R.A."/>
            <person name="Bruno V.M."/>
            <person name="Liu G."/>
            <person name="Beyhan S."/>
            <person name="Sundermann A.J."/>
            <person name="Mounaud S."/>
            <person name="Pasculle A.W."/>
            <person name="Nierman W.C."/>
            <person name="Driscoll E."/>
            <person name="Cumbie R."/>
            <person name="Clancy C.J."/>
            <person name="Dupont C.L."/>
        </authorList>
    </citation>
    <scope>NUCLEOTIDE SEQUENCE [LARGE SCALE GENOMIC DNA]</scope>
    <source>
        <strain evidence="2 3">GL24</strain>
    </source>
</reference>
<keyword evidence="3" id="KW-1185">Reference proteome</keyword>
<dbReference type="InterPro" id="IPR035979">
    <property type="entry name" value="RBD_domain_sf"/>
</dbReference>
<gene>
    <name evidence="2" type="ORF">G6F50_009121</name>
</gene>
<organism evidence="2 3">
    <name type="scientific">Rhizopus delemar</name>
    <dbReference type="NCBI Taxonomy" id="936053"/>
    <lineage>
        <taxon>Eukaryota</taxon>
        <taxon>Fungi</taxon>
        <taxon>Fungi incertae sedis</taxon>
        <taxon>Mucoromycota</taxon>
        <taxon>Mucoromycotina</taxon>
        <taxon>Mucoromycetes</taxon>
        <taxon>Mucorales</taxon>
        <taxon>Mucorineae</taxon>
        <taxon>Rhizopodaceae</taxon>
        <taxon>Rhizopus</taxon>
    </lineage>
</organism>
<comment type="caution">
    <text evidence="2">The sequence shown here is derived from an EMBL/GenBank/DDBJ whole genome shotgun (WGS) entry which is preliminary data.</text>
</comment>
<accession>A0A9P6YY51</accession>
<protein>
    <recommendedName>
        <fullName evidence="4">Calcipressin</fullName>
    </recommendedName>
</protein>
<dbReference type="Pfam" id="PF04847">
    <property type="entry name" value="Calcipressin"/>
    <property type="match status" value="1"/>
</dbReference>
<evidence type="ECO:0000313" key="3">
    <source>
        <dbReference type="Proteomes" id="UP000740926"/>
    </source>
</evidence>
<evidence type="ECO:0000313" key="2">
    <source>
        <dbReference type="EMBL" id="KAG1566463.1"/>
    </source>
</evidence>
<proteinExistence type="inferred from homology"/>
<dbReference type="AlphaFoldDB" id="A0A9P6YY51"/>
<evidence type="ECO:0008006" key="4">
    <source>
        <dbReference type="Google" id="ProtNLM"/>
    </source>
</evidence>
<dbReference type="PANTHER" id="PTHR10300">
    <property type="entry name" value="CALCIPRESSIN"/>
    <property type="match status" value="1"/>
</dbReference>
<dbReference type="GO" id="GO:0005634">
    <property type="term" value="C:nucleus"/>
    <property type="evidence" value="ECO:0007669"/>
    <property type="project" value="TreeGrafter"/>
</dbReference>
<dbReference type="InterPro" id="IPR012677">
    <property type="entry name" value="Nucleotide-bd_a/b_plait_sf"/>
</dbReference>
<dbReference type="SUPFAM" id="SSF54928">
    <property type="entry name" value="RNA-binding domain, RBD"/>
    <property type="match status" value="1"/>
</dbReference>
<dbReference type="InterPro" id="IPR006931">
    <property type="entry name" value="Calcipressin"/>
</dbReference>
<dbReference type="Proteomes" id="UP000740926">
    <property type="component" value="Unassembled WGS sequence"/>
</dbReference>